<organism evidence="1">
    <name type="scientific">Siphoviridae sp. ctvWR21</name>
    <dbReference type="NCBI Taxonomy" id="2827966"/>
    <lineage>
        <taxon>Viruses</taxon>
        <taxon>Duplodnaviria</taxon>
        <taxon>Heunggongvirae</taxon>
        <taxon>Uroviricota</taxon>
        <taxon>Caudoviricetes</taxon>
    </lineage>
</organism>
<reference evidence="1" key="1">
    <citation type="journal article" date="2021" name="Proc. Natl. Acad. Sci. U.S.A.">
        <title>A Catalog of Tens of Thousands of Viruses from Human Metagenomes Reveals Hidden Associations with Chronic Diseases.</title>
        <authorList>
            <person name="Tisza M.J."/>
            <person name="Buck C.B."/>
        </authorList>
    </citation>
    <scope>NUCLEOTIDE SEQUENCE</scope>
    <source>
        <strain evidence="1">CtvWR21</strain>
    </source>
</reference>
<evidence type="ECO:0000313" key="1">
    <source>
        <dbReference type="EMBL" id="DAF64250.1"/>
    </source>
</evidence>
<dbReference type="EMBL" id="BK032854">
    <property type="protein sequence ID" value="DAF64250.1"/>
    <property type="molecule type" value="Genomic_DNA"/>
</dbReference>
<accession>A0A8S5TMP2</accession>
<proteinExistence type="predicted"/>
<sequence length="122" mass="13343">MYADFTYYTSAYCGALLTKETFPAAERQAAAYIDCLTFGRLQRGATVDDAVKKAVCAVAEIVDRYTRARAERPAGLSAANTDGESESYRSDAELAADFAREKLDAADLYLPRSHPLRYAGVL</sequence>
<name>A0A8S5TMP2_9CAUD</name>
<protein>
    <submittedName>
        <fullName evidence="1">Head Tail Connector Protein</fullName>
    </submittedName>
</protein>